<dbReference type="PANTHER" id="PTHR11552">
    <property type="entry name" value="GLUCOSE-METHANOL-CHOLINE GMC OXIDOREDUCTASE"/>
    <property type="match status" value="1"/>
</dbReference>
<dbReference type="Gene3D" id="4.10.450.10">
    <property type="entry name" value="Glucose Oxidase, domain 2"/>
    <property type="match status" value="1"/>
</dbReference>
<dbReference type="Pfam" id="PF00732">
    <property type="entry name" value="GMC_oxred_N"/>
    <property type="match status" value="1"/>
</dbReference>
<dbReference type="InterPro" id="IPR012132">
    <property type="entry name" value="GMC_OxRdtase"/>
</dbReference>
<keyword evidence="5" id="KW-0560">Oxidoreductase</keyword>
<dbReference type="Proteomes" id="UP000836402">
    <property type="component" value="Unassembled WGS sequence"/>
</dbReference>
<dbReference type="PANTHER" id="PTHR11552:SF201">
    <property type="entry name" value="GLUCOSE-METHANOL-CHOLINE OXIDOREDUCTASE N-TERMINAL DOMAIN-CONTAINING PROTEIN"/>
    <property type="match status" value="1"/>
</dbReference>
<dbReference type="Gene3D" id="3.30.560.10">
    <property type="entry name" value="Glucose Oxidase, domain 3"/>
    <property type="match status" value="1"/>
</dbReference>
<dbReference type="SUPFAM" id="SSF51905">
    <property type="entry name" value="FAD/NAD(P)-binding domain"/>
    <property type="match status" value="1"/>
</dbReference>
<reference evidence="11" key="2">
    <citation type="journal article" date="2019" name="IMA Fungus">
        <title>Genome sequencing and comparison of five Tilletia species to identify candidate genes for the detection of regulated species infecting wheat.</title>
        <authorList>
            <person name="Nguyen H.D.T."/>
            <person name="Sultana T."/>
            <person name="Kesanakurti P."/>
            <person name="Hambleton S."/>
        </authorList>
    </citation>
    <scope>NUCLEOTIDE SEQUENCE</scope>
    <source>
        <strain evidence="11">DAOMC 238032</strain>
    </source>
</reference>
<dbReference type="InterPro" id="IPR007867">
    <property type="entry name" value="GMC_OxRtase_C"/>
</dbReference>
<dbReference type="EMBL" id="CAJHJG010006390">
    <property type="protein sequence ID" value="CAD6956701.1"/>
    <property type="molecule type" value="Genomic_DNA"/>
</dbReference>
<evidence type="ECO:0008006" key="14">
    <source>
        <dbReference type="Google" id="ProtNLM"/>
    </source>
</evidence>
<keyword evidence="3" id="KW-0285">Flavoprotein</keyword>
<evidence type="ECO:0000256" key="1">
    <source>
        <dbReference type="ARBA" id="ARBA00001974"/>
    </source>
</evidence>
<keyword evidence="4" id="KW-0274">FAD</keyword>
<dbReference type="InterPro" id="IPR027424">
    <property type="entry name" value="Glucose_Oxidase_domain_2"/>
</dbReference>
<dbReference type="InterPro" id="IPR000172">
    <property type="entry name" value="GMC_OxRdtase_N"/>
</dbReference>
<evidence type="ECO:0000256" key="3">
    <source>
        <dbReference type="ARBA" id="ARBA00022630"/>
    </source>
</evidence>
<proteinExistence type="inferred from homology"/>
<keyword evidence="7" id="KW-0732">Signal</keyword>
<dbReference type="PIRSF" id="PIRSF000137">
    <property type="entry name" value="Alcohol_oxidase"/>
    <property type="match status" value="1"/>
</dbReference>
<name>A0A177U6A2_9BASI</name>
<dbReference type="Gene3D" id="3.50.50.60">
    <property type="entry name" value="FAD/NAD(P)-binding domain"/>
    <property type="match status" value="1"/>
</dbReference>
<comment type="cofactor">
    <cofactor evidence="1">
        <name>FAD</name>
        <dbReference type="ChEBI" id="CHEBI:57692"/>
    </cofactor>
</comment>
<accession>A0A177U6A2</accession>
<dbReference type="AlphaFoldDB" id="A0A177U6A2"/>
<evidence type="ECO:0000259" key="8">
    <source>
        <dbReference type="Pfam" id="PF00732"/>
    </source>
</evidence>
<dbReference type="Pfam" id="PF05199">
    <property type="entry name" value="GMC_oxred_C"/>
    <property type="match status" value="1"/>
</dbReference>
<evidence type="ECO:0000313" key="12">
    <source>
        <dbReference type="Proteomes" id="UP000077671"/>
    </source>
</evidence>
<dbReference type="GO" id="GO:0050660">
    <property type="term" value="F:flavin adenine dinucleotide binding"/>
    <property type="evidence" value="ECO:0007669"/>
    <property type="project" value="InterPro"/>
</dbReference>
<evidence type="ECO:0000256" key="2">
    <source>
        <dbReference type="ARBA" id="ARBA00010790"/>
    </source>
</evidence>
<feature type="active site" description="Proton acceptor" evidence="6">
    <location>
        <position position="628"/>
    </location>
</feature>
<keyword evidence="13" id="KW-1185">Reference proteome</keyword>
<evidence type="ECO:0000313" key="13">
    <source>
        <dbReference type="Proteomes" id="UP000836402"/>
    </source>
</evidence>
<evidence type="ECO:0000256" key="6">
    <source>
        <dbReference type="PIRSR" id="PIRSR000137-1"/>
    </source>
</evidence>
<feature type="chain" id="PRO_5044550149" description="Glucose-methanol-choline oxidoreductase N-terminal domain-containing protein" evidence="7">
    <location>
        <begin position="23"/>
        <end position="648"/>
    </location>
</feature>
<feature type="signal peptide" evidence="7">
    <location>
        <begin position="1"/>
        <end position="22"/>
    </location>
</feature>
<feature type="active site" description="Proton donor" evidence="6">
    <location>
        <position position="585"/>
    </location>
</feature>
<dbReference type="Proteomes" id="UP000077671">
    <property type="component" value="Unassembled WGS sequence"/>
</dbReference>
<feature type="domain" description="Glucose-methanol-choline oxidoreductase C-terminal" evidence="9">
    <location>
        <begin position="491"/>
        <end position="637"/>
    </location>
</feature>
<comment type="similarity">
    <text evidence="2">Belongs to the GMC oxidoreductase family.</text>
</comment>
<evidence type="ECO:0000256" key="7">
    <source>
        <dbReference type="SAM" id="SignalP"/>
    </source>
</evidence>
<evidence type="ECO:0000313" key="11">
    <source>
        <dbReference type="EMBL" id="KAE8254858.1"/>
    </source>
</evidence>
<protein>
    <recommendedName>
        <fullName evidence="14">Glucose-methanol-choline oxidoreductase N-terminal domain-containing protein</fullName>
    </recommendedName>
</protein>
<evidence type="ECO:0000259" key="9">
    <source>
        <dbReference type="Pfam" id="PF05199"/>
    </source>
</evidence>
<evidence type="ECO:0000256" key="5">
    <source>
        <dbReference type="ARBA" id="ARBA00023002"/>
    </source>
</evidence>
<reference evidence="10" key="3">
    <citation type="submission" date="2020-10" db="EMBL/GenBank/DDBJ databases">
        <authorList>
            <person name="Sedaghatjoo S."/>
        </authorList>
    </citation>
    <scope>NUCLEOTIDE SEQUENCE</scope>
    <source>
        <strain evidence="10">AZH3</strain>
    </source>
</reference>
<dbReference type="SUPFAM" id="SSF54373">
    <property type="entry name" value="FAD-linked reductases, C-terminal domain"/>
    <property type="match status" value="1"/>
</dbReference>
<dbReference type="EMBL" id="LWDD02000935">
    <property type="protein sequence ID" value="KAE8254858.1"/>
    <property type="molecule type" value="Genomic_DNA"/>
</dbReference>
<reference evidence="11" key="1">
    <citation type="submission" date="2016-04" db="EMBL/GenBank/DDBJ databases">
        <authorList>
            <person name="Nguyen H.D."/>
            <person name="Kesanakurti P."/>
            <person name="Cullis J."/>
            <person name="Levesque C.A."/>
            <person name="Hambleton S."/>
        </authorList>
    </citation>
    <scope>NUCLEOTIDE SEQUENCE</scope>
    <source>
        <strain evidence="11">DAOMC 238032</strain>
    </source>
</reference>
<sequence length="648" mass="69004">MRCKLVLIAFTSVVLTGLPSYAAPFTSEDFRTSEDLMRRASVVTTDPSIATSRTFDYIIVGGGLAGLVVANRLSEKANINVLVIEAGADTRNDDRIASLDAYGSVFLSSSKDINWQFTTTNGKTISAGRGLGGSTSINGGAITRADTAQLDNIGKLGNQNWDSNSLFQYMKKAETFVTPNTAQVNAGARFTAEAHGTNGPLTIRFGEVQSSSRRDLLSNSSSAQLEKRFYTGPYQSSFVQSVKTALGVDRINDLSDGHTNGVAYTPNSMLPGSGNLRSSSATAYLTPIEQKRSNLVVLTTWRGWKTTWSSTARTPTATGVIIQQKNGGPTYNVKASREIIVAAGAIRSPVFLEHSGIGDANILRNINVPVKVDLPGVGKNLQEQTMSVFGASRKNGVSFGGVGPSNLIAQPAAGQLFSNATAVRSYIESNYQNWAQAAVSGGGAVNTDGLIAQWRLQTEVLFTDNVGAVEMFVDSGYPNNGFGVEMWPLLPYSRGSVHTSSASTFAKTIVDPRYFSVPFDMDMQVAGCRGVRRVYQTSPVSDLFAAGEEIPGFDVSRGGIPDGPKHGAFARWQKWISEGYSSVAHPVGTCALLPRQMGGVVDASFKVYGTANVRVVDASTLPQLISAHLSSTLYGIAERAADQISASQ</sequence>
<evidence type="ECO:0000256" key="4">
    <source>
        <dbReference type="ARBA" id="ARBA00022827"/>
    </source>
</evidence>
<dbReference type="GO" id="GO:0016614">
    <property type="term" value="F:oxidoreductase activity, acting on CH-OH group of donors"/>
    <property type="evidence" value="ECO:0007669"/>
    <property type="project" value="InterPro"/>
</dbReference>
<comment type="caution">
    <text evidence="11">The sequence shown here is derived from an EMBL/GenBank/DDBJ whole genome shotgun (WGS) entry which is preliminary data.</text>
</comment>
<evidence type="ECO:0000313" key="10">
    <source>
        <dbReference type="EMBL" id="CAD6956701.1"/>
    </source>
</evidence>
<organism evidence="11 12">
    <name type="scientific">Tilletia caries</name>
    <name type="common">wheat bunt fungus</name>
    <dbReference type="NCBI Taxonomy" id="13290"/>
    <lineage>
        <taxon>Eukaryota</taxon>
        <taxon>Fungi</taxon>
        <taxon>Dikarya</taxon>
        <taxon>Basidiomycota</taxon>
        <taxon>Ustilaginomycotina</taxon>
        <taxon>Exobasidiomycetes</taxon>
        <taxon>Tilletiales</taxon>
        <taxon>Tilletiaceae</taxon>
        <taxon>Tilletia</taxon>
    </lineage>
</organism>
<dbReference type="InterPro" id="IPR036188">
    <property type="entry name" value="FAD/NAD-bd_sf"/>
</dbReference>
<feature type="domain" description="Glucose-methanol-choline oxidoreductase N-terminal" evidence="8">
    <location>
        <begin position="55"/>
        <end position="384"/>
    </location>
</feature>
<gene>
    <name evidence="11" type="ORF">A4X03_0g5657</name>
    <name evidence="10" type="ORF">JKIAZH3_G8363</name>
</gene>